<dbReference type="STRING" id="1189621.A3SI_14961"/>
<organism evidence="1 2">
    <name type="scientific">Nitritalea halalkaliphila LW7</name>
    <dbReference type="NCBI Taxonomy" id="1189621"/>
    <lineage>
        <taxon>Bacteria</taxon>
        <taxon>Pseudomonadati</taxon>
        <taxon>Bacteroidota</taxon>
        <taxon>Cytophagia</taxon>
        <taxon>Cytophagales</taxon>
        <taxon>Cyclobacteriaceae</taxon>
        <taxon>Nitritalea</taxon>
    </lineage>
</organism>
<evidence type="ECO:0000313" key="2">
    <source>
        <dbReference type="Proteomes" id="UP000005551"/>
    </source>
</evidence>
<dbReference type="AlphaFoldDB" id="I5BZ44"/>
<keyword evidence="2" id="KW-1185">Reference proteome</keyword>
<comment type="caution">
    <text evidence="1">The sequence shown here is derived from an EMBL/GenBank/DDBJ whole genome shotgun (WGS) entry which is preliminary data.</text>
</comment>
<name>I5BZ44_9BACT</name>
<dbReference type="Proteomes" id="UP000005551">
    <property type="component" value="Unassembled WGS sequence"/>
</dbReference>
<gene>
    <name evidence="1" type="ORF">A3SI_14961</name>
</gene>
<proteinExistence type="predicted"/>
<dbReference type="EMBL" id="AJYA01000038">
    <property type="protein sequence ID" value="EIM74846.1"/>
    <property type="molecule type" value="Genomic_DNA"/>
</dbReference>
<accession>I5BZ44</accession>
<sequence length="107" mass="12359">MGKVLRGEAHAFPAAMEEFLETYKSQLLAQTSLAQAEQLMAQVNPQVIPRNYIVERALYEADQENDFTLFEAALKRYLKPYAPHEDDTFYQFVPEDADRNYQTFCGT</sequence>
<reference evidence="1 2" key="1">
    <citation type="submission" date="2012-05" db="EMBL/GenBank/DDBJ databases">
        <title>Genome sequence of Nitritalea halalkaliphila LW7.</title>
        <authorList>
            <person name="Jangir P.K."/>
            <person name="Singh A."/>
            <person name="Shivaji S."/>
            <person name="Sharma R."/>
        </authorList>
    </citation>
    <scope>NUCLEOTIDE SEQUENCE [LARGE SCALE GENOMIC DNA]</scope>
    <source>
        <strain evidence="1 2">LW7</strain>
    </source>
</reference>
<dbReference type="RefSeq" id="WP_009056284.1">
    <property type="nucleotide sequence ID" value="NZ_AJYA01000038.1"/>
</dbReference>
<protein>
    <submittedName>
        <fullName evidence="1">Uncharacterized protein</fullName>
    </submittedName>
</protein>
<evidence type="ECO:0000313" key="1">
    <source>
        <dbReference type="EMBL" id="EIM74846.1"/>
    </source>
</evidence>